<proteinExistence type="predicted"/>
<evidence type="ECO:0000313" key="5">
    <source>
        <dbReference type="Proteomes" id="UP000321746"/>
    </source>
</evidence>
<dbReference type="SUPFAM" id="SSF46689">
    <property type="entry name" value="Homeodomain-like"/>
    <property type="match status" value="1"/>
</dbReference>
<dbReference type="Gene3D" id="1.10.357.10">
    <property type="entry name" value="Tetracycline Repressor, domain 2"/>
    <property type="match status" value="1"/>
</dbReference>
<evidence type="ECO:0000256" key="2">
    <source>
        <dbReference type="PROSITE-ProRule" id="PRU00335"/>
    </source>
</evidence>
<dbReference type="Proteomes" id="UP000321746">
    <property type="component" value="Unassembled WGS sequence"/>
</dbReference>
<feature type="DNA-binding region" description="H-T-H motif" evidence="2">
    <location>
        <begin position="36"/>
        <end position="55"/>
    </location>
</feature>
<keyword evidence="1 2" id="KW-0238">DNA-binding</keyword>
<dbReference type="GO" id="GO:0003677">
    <property type="term" value="F:DNA binding"/>
    <property type="evidence" value="ECO:0007669"/>
    <property type="project" value="UniProtKB-UniRule"/>
</dbReference>
<organism evidence="4 5">
    <name type="scientific">Acetobacter oeni</name>
    <dbReference type="NCBI Taxonomy" id="304077"/>
    <lineage>
        <taxon>Bacteria</taxon>
        <taxon>Pseudomonadati</taxon>
        <taxon>Pseudomonadota</taxon>
        <taxon>Alphaproteobacteria</taxon>
        <taxon>Acetobacterales</taxon>
        <taxon>Acetobacteraceae</taxon>
        <taxon>Acetobacter</taxon>
    </lineage>
</organism>
<dbReference type="InterPro" id="IPR009057">
    <property type="entry name" value="Homeodomain-like_sf"/>
</dbReference>
<sequence length="194" mass="20952">MRVAVMDEVAERARRRRELTERLVDLVLREGLGTMGLRGLAKALGTSDRMLIYYYSNKENLVSEVLGCLIGRLLVMFSAAGDGERVEPGVFLTRALAAGEAPEVRPFMCVLSDVLSRGGRGERPYDGIASELVGSWTGFIRSRITETDAAPVVAIALLAIVEGMTVLELARPGVTAGVGEMLAGVLMRRSGRKL</sequence>
<dbReference type="RefSeq" id="WP_146885792.1">
    <property type="nucleotide sequence ID" value="NZ_WOTA01000006.1"/>
</dbReference>
<evidence type="ECO:0000256" key="1">
    <source>
        <dbReference type="ARBA" id="ARBA00023125"/>
    </source>
</evidence>
<dbReference type="PROSITE" id="PS50977">
    <property type="entry name" value="HTH_TETR_2"/>
    <property type="match status" value="1"/>
</dbReference>
<dbReference type="InterPro" id="IPR001647">
    <property type="entry name" value="HTH_TetR"/>
</dbReference>
<evidence type="ECO:0000259" key="3">
    <source>
        <dbReference type="PROSITE" id="PS50977"/>
    </source>
</evidence>
<reference evidence="4 5" key="1">
    <citation type="submission" date="2019-07" db="EMBL/GenBank/DDBJ databases">
        <title>Whole genome shotgun sequence of Acetobacter oeni NBRC 105207.</title>
        <authorList>
            <person name="Hosoyama A."/>
            <person name="Uohara A."/>
            <person name="Ohji S."/>
            <person name="Ichikawa N."/>
        </authorList>
    </citation>
    <scope>NUCLEOTIDE SEQUENCE [LARGE SCALE GENOMIC DNA]</scope>
    <source>
        <strain evidence="4 5">NBRC 105207</strain>
    </source>
</reference>
<comment type="caution">
    <text evidence="4">The sequence shown here is derived from an EMBL/GenBank/DDBJ whole genome shotgun (WGS) entry which is preliminary data.</text>
</comment>
<accession>A0A511XHA8</accession>
<protein>
    <submittedName>
        <fullName evidence="4">TetR family transcriptional regulator</fullName>
    </submittedName>
</protein>
<gene>
    <name evidence="4" type="ORF">AOE01nite_05540</name>
</gene>
<dbReference type="OrthoDB" id="2356263at2"/>
<evidence type="ECO:0000313" key="4">
    <source>
        <dbReference type="EMBL" id="GEN62330.1"/>
    </source>
</evidence>
<keyword evidence="5" id="KW-1185">Reference proteome</keyword>
<dbReference type="EMBL" id="BJYG01000004">
    <property type="protein sequence ID" value="GEN62330.1"/>
    <property type="molecule type" value="Genomic_DNA"/>
</dbReference>
<dbReference type="AlphaFoldDB" id="A0A511XHA8"/>
<name>A0A511XHA8_9PROT</name>
<feature type="domain" description="HTH tetR-type" evidence="3">
    <location>
        <begin position="13"/>
        <end position="73"/>
    </location>
</feature>